<dbReference type="InterPro" id="IPR008920">
    <property type="entry name" value="TF_FadR/GntR_C"/>
</dbReference>
<dbReference type="InterPro" id="IPR036390">
    <property type="entry name" value="WH_DNA-bd_sf"/>
</dbReference>
<evidence type="ECO:0000256" key="3">
    <source>
        <dbReference type="ARBA" id="ARBA00023163"/>
    </source>
</evidence>
<evidence type="ECO:0000256" key="2">
    <source>
        <dbReference type="ARBA" id="ARBA00023125"/>
    </source>
</evidence>
<dbReference type="InterPro" id="IPR036388">
    <property type="entry name" value="WH-like_DNA-bd_sf"/>
</dbReference>
<dbReference type="PROSITE" id="PS50949">
    <property type="entry name" value="HTH_GNTR"/>
    <property type="match status" value="1"/>
</dbReference>
<name>A0ABV4H512_9ACTN</name>
<keyword evidence="6" id="KW-1185">Reference proteome</keyword>
<dbReference type="Pfam" id="PF07729">
    <property type="entry name" value="FCD"/>
    <property type="match status" value="1"/>
</dbReference>
<comment type="caution">
    <text evidence="5">The sequence shown here is derived from an EMBL/GenBank/DDBJ whole genome shotgun (WGS) entry which is preliminary data.</text>
</comment>
<evidence type="ECO:0000313" key="5">
    <source>
        <dbReference type="EMBL" id="MEZ0166666.1"/>
    </source>
</evidence>
<protein>
    <submittedName>
        <fullName evidence="5">GntR family transcriptional regulator</fullName>
    </submittedName>
</protein>
<reference evidence="5 6" key="1">
    <citation type="submission" date="2024-07" db="EMBL/GenBank/DDBJ databases">
        <authorList>
            <person name="Thanompreechachai J."/>
            <person name="Duangmal K."/>
        </authorList>
    </citation>
    <scope>NUCLEOTIDE SEQUENCE [LARGE SCALE GENOMIC DNA]</scope>
    <source>
        <strain evidence="5 6">LSe6-4</strain>
    </source>
</reference>
<organism evidence="5 6">
    <name type="scientific">Kineococcus halophytocola</name>
    <dbReference type="NCBI Taxonomy" id="3234027"/>
    <lineage>
        <taxon>Bacteria</taxon>
        <taxon>Bacillati</taxon>
        <taxon>Actinomycetota</taxon>
        <taxon>Actinomycetes</taxon>
        <taxon>Kineosporiales</taxon>
        <taxon>Kineosporiaceae</taxon>
        <taxon>Kineococcus</taxon>
    </lineage>
</organism>
<dbReference type="InterPro" id="IPR000524">
    <property type="entry name" value="Tscrpt_reg_HTH_GntR"/>
</dbReference>
<dbReference type="PANTHER" id="PTHR43537:SF45">
    <property type="entry name" value="GNTR FAMILY REGULATORY PROTEIN"/>
    <property type="match status" value="1"/>
</dbReference>
<dbReference type="Gene3D" id="1.10.10.10">
    <property type="entry name" value="Winged helix-like DNA-binding domain superfamily/Winged helix DNA-binding domain"/>
    <property type="match status" value="1"/>
</dbReference>
<dbReference type="SUPFAM" id="SSF46785">
    <property type="entry name" value="Winged helix' DNA-binding domain"/>
    <property type="match status" value="1"/>
</dbReference>
<dbReference type="Pfam" id="PF00392">
    <property type="entry name" value="GntR"/>
    <property type="match status" value="1"/>
</dbReference>
<evidence type="ECO:0000313" key="6">
    <source>
        <dbReference type="Proteomes" id="UP001565927"/>
    </source>
</evidence>
<dbReference type="Proteomes" id="UP001565927">
    <property type="component" value="Unassembled WGS sequence"/>
</dbReference>
<evidence type="ECO:0000256" key="1">
    <source>
        <dbReference type="ARBA" id="ARBA00023015"/>
    </source>
</evidence>
<dbReference type="RefSeq" id="WP_370442882.1">
    <property type="nucleotide sequence ID" value="NZ_JBGFTU010000026.1"/>
</dbReference>
<dbReference type="SMART" id="SM00345">
    <property type="entry name" value="HTH_GNTR"/>
    <property type="match status" value="1"/>
</dbReference>
<dbReference type="PANTHER" id="PTHR43537">
    <property type="entry name" value="TRANSCRIPTIONAL REGULATOR, GNTR FAMILY"/>
    <property type="match status" value="1"/>
</dbReference>
<evidence type="ECO:0000259" key="4">
    <source>
        <dbReference type="PROSITE" id="PS50949"/>
    </source>
</evidence>
<dbReference type="Gene3D" id="1.20.120.530">
    <property type="entry name" value="GntR ligand-binding domain-like"/>
    <property type="match status" value="1"/>
</dbReference>
<dbReference type="CDD" id="cd07377">
    <property type="entry name" value="WHTH_GntR"/>
    <property type="match status" value="1"/>
</dbReference>
<sequence length="216" mass="23816">MQGDRSGRAGRVAGLLRDAVLDGTHPVGSRLSEPDLCTAFGVSRNTLREAFRMLADERLVVHELNRGVFVPVPTAQDVRDLYDARRLVECAAVRDHGRRRDGLDAVAATLERADRLAAAGDWAGVGTADVDFHRALVALGSVRVAALLQSVWHEVRLAFHLVERPGEFHADYLRRNHALLDTLREHGGVVAAQELRAYLDEAEARVLQAHRGRERG</sequence>
<dbReference type="SUPFAM" id="SSF48008">
    <property type="entry name" value="GntR ligand-binding domain-like"/>
    <property type="match status" value="1"/>
</dbReference>
<keyword evidence="1" id="KW-0805">Transcription regulation</keyword>
<accession>A0ABV4H512</accession>
<keyword evidence="2" id="KW-0238">DNA-binding</keyword>
<dbReference type="InterPro" id="IPR011711">
    <property type="entry name" value="GntR_C"/>
</dbReference>
<proteinExistence type="predicted"/>
<gene>
    <name evidence="5" type="ORF">AB2L27_18060</name>
</gene>
<dbReference type="EMBL" id="JBGFTU010000026">
    <property type="protein sequence ID" value="MEZ0166666.1"/>
    <property type="molecule type" value="Genomic_DNA"/>
</dbReference>
<keyword evidence="3" id="KW-0804">Transcription</keyword>
<feature type="domain" description="HTH gntR-type" evidence="4">
    <location>
        <begin position="6"/>
        <end position="73"/>
    </location>
</feature>
<dbReference type="SMART" id="SM00895">
    <property type="entry name" value="FCD"/>
    <property type="match status" value="1"/>
</dbReference>